<dbReference type="RefSeq" id="WP_155586921.1">
    <property type="nucleotide sequence ID" value="NZ_WFKQ01000002.1"/>
</dbReference>
<comment type="caution">
    <text evidence="2">The sequence shown here is derived from an EMBL/GenBank/DDBJ whole genome shotgun (WGS) entry which is preliminary data.</text>
</comment>
<keyword evidence="1" id="KW-0472">Membrane</keyword>
<evidence type="ECO:0000313" key="3">
    <source>
        <dbReference type="Proteomes" id="UP000442109"/>
    </source>
</evidence>
<keyword evidence="1" id="KW-0812">Transmembrane</keyword>
<name>A0A844LZ65_9GAMM</name>
<dbReference type="AlphaFoldDB" id="A0A844LZ65"/>
<keyword evidence="3" id="KW-1185">Reference proteome</keyword>
<gene>
    <name evidence="2" type="ORF">GB996_04065</name>
</gene>
<dbReference type="OrthoDB" id="6658673at2"/>
<feature type="transmembrane region" description="Helical" evidence="1">
    <location>
        <begin position="32"/>
        <end position="50"/>
    </location>
</feature>
<evidence type="ECO:0000313" key="2">
    <source>
        <dbReference type="EMBL" id="MUG31966.1"/>
    </source>
</evidence>
<sequence>MPAFALVCVVIGFIILWFYGIQLIIIAFRESIAWGLMYLFVPFANLYYVISRWDKCKSPFLKSLLALPFIILGFYLLNTSIAGPGYEMIDGLTQL</sequence>
<dbReference type="EMBL" id="WFKQ01000002">
    <property type="protein sequence ID" value="MUG31966.1"/>
    <property type="molecule type" value="Genomic_DNA"/>
</dbReference>
<reference evidence="2 3" key="1">
    <citation type="journal article" date="2019" name="PLoS ONE">
        <title>Pup mortality in New Zealand sea lions (Phocarctos hookeri) at Enderby Island, Auckland Islands, 2013-18.</title>
        <authorList>
            <person name="Michael S.A."/>
            <person name="Hayman D.T.S."/>
            <person name="Gray R."/>
            <person name="Zhang J."/>
            <person name="Rogers L."/>
            <person name="Roe W.D."/>
        </authorList>
    </citation>
    <scope>NUCLEOTIDE SEQUENCE [LARGE SCALE GENOMIC DNA]</scope>
    <source>
        <strain evidence="2 3">SM868</strain>
    </source>
</reference>
<dbReference type="Proteomes" id="UP000442109">
    <property type="component" value="Unassembled WGS sequence"/>
</dbReference>
<evidence type="ECO:0000256" key="1">
    <source>
        <dbReference type="SAM" id="Phobius"/>
    </source>
</evidence>
<accession>A0A844LZ65</accession>
<feature type="transmembrane region" description="Helical" evidence="1">
    <location>
        <begin position="59"/>
        <end position="77"/>
    </location>
</feature>
<feature type="transmembrane region" description="Helical" evidence="1">
    <location>
        <begin position="5"/>
        <end position="26"/>
    </location>
</feature>
<protein>
    <submittedName>
        <fullName evidence="2">Uncharacterized protein</fullName>
    </submittedName>
</protein>
<organism evidence="2 3">
    <name type="scientific">Psychrobacter sanguinis</name>
    <dbReference type="NCBI Taxonomy" id="861445"/>
    <lineage>
        <taxon>Bacteria</taxon>
        <taxon>Pseudomonadati</taxon>
        <taxon>Pseudomonadota</taxon>
        <taxon>Gammaproteobacteria</taxon>
        <taxon>Moraxellales</taxon>
        <taxon>Moraxellaceae</taxon>
        <taxon>Psychrobacter</taxon>
    </lineage>
</organism>
<keyword evidence="1" id="KW-1133">Transmembrane helix</keyword>
<proteinExistence type="predicted"/>